<protein>
    <submittedName>
        <fullName evidence="2">NmrA family transcriptional regulator</fullName>
    </submittedName>
</protein>
<dbReference type="PANTHER" id="PTHR43162">
    <property type="match status" value="1"/>
</dbReference>
<reference evidence="2 3" key="1">
    <citation type="submission" date="2019-04" db="EMBL/GenBank/DDBJ databases">
        <title>Sphingobacterium olei sp. nov., isolated from oil-contaminated soil.</title>
        <authorList>
            <person name="Liu B."/>
        </authorList>
    </citation>
    <scope>NUCLEOTIDE SEQUENCE [LARGE SCALE GENOMIC DNA]</scope>
    <source>
        <strain evidence="2 3">Y3L14</strain>
    </source>
</reference>
<dbReference type="InterPro" id="IPR008030">
    <property type="entry name" value="NmrA-like"/>
</dbReference>
<dbReference type="InterPro" id="IPR036291">
    <property type="entry name" value="NAD(P)-bd_dom_sf"/>
</dbReference>
<gene>
    <name evidence="2" type="ORF">FAZ19_06810</name>
</gene>
<keyword evidence="3" id="KW-1185">Reference proteome</keyword>
<evidence type="ECO:0000259" key="1">
    <source>
        <dbReference type="Pfam" id="PF05368"/>
    </source>
</evidence>
<feature type="domain" description="NmrA-like" evidence="1">
    <location>
        <begin position="106"/>
        <end position="263"/>
    </location>
</feature>
<dbReference type="SUPFAM" id="SSF51735">
    <property type="entry name" value="NAD(P)-binding Rossmann-fold domains"/>
    <property type="match status" value="1"/>
</dbReference>
<sequence length="282" mass="31557">MKQSQILVLGGKGKTGSRVAERLRNLGYTNIRIGSRSAMPAFDWENQDSWSEVVKDVETVYITFQPDLAIPSAVDIIKRFTRLATENGVRKMVLLSGRGEREAQLCEQVVMETAQKWTIVRASWFNQNFSESVFLDPILSGHVALPRSEALEPFTDANDIADVVVQAIIDDKHNGQIYELTGPRLMTIPQAVAEIADACGKNIEFQPLTLEAYVQHLRNFKLPEDFIWLVNYLFEEVLDGRNSSVSSDIEKVLGRKATDFSEYVKTTAATGVWGRATEGGRN</sequence>
<evidence type="ECO:0000313" key="3">
    <source>
        <dbReference type="Proteomes" id="UP000309872"/>
    </source>
</evidence>
<dbReference type="Proteomes" id="UP000309872">
    <property type="component" value="Unassembled WGS sequence"/>
</dbReference>
<dbReference type="OrthoDB" id="9780595at2"/>
<dbReference type="EMBL" id="SUKA01000002">
    <property type="protein sequence ID" value="TJY66626.1"/>
    <property type="molecule type" value="Genomic_DNA"/>
</dbReference>
<name>A0A4U0H4X7_9SPHI</name>
<dbReference type="Gene3D" id="3.40.50.720">
    <property type="entry name" value="NAD(P)-binding Rossmann-like Domain"/>
    <property type="match status" value="1"/>
</dbReference>
<comment type="caution">
    <text evidence="2">The sequence shown here is derived from an EMBL/GenBank/DDBJ whole genome shotgun (WGS) entry which is preliminary data.</text>
</comment>
<evidence type="ECO:0000313" key="2">
    <source>
        <dbReference type="EMBL" id="TJY66626.1"/>
    </source>
</evidence>
<dbReference type="Pfam" id="PF05368">
    <property type="entry name" value="NmrA"/>
    <property type="match status" value="1"/>
</dbReference>
<dbReference type="RefSeq" id="WP_136819975.1">
    <property type="nucleotide sequence ID" value="NZ_BMJX01000002.1"/>
</dbReference>
<accession>A0A4U0H4X7</accession>
<proteinExistence type="predicted"/>
<dbReference type="PANTHER" id="PTHR43162:SF1">
    <property type="entry name" value="PRESTALK A DIFFERENTIATION PROTEIN A"/>
    <property type="match status" value="1"/>
</dbReference>
<dbReference type="InterPro" id="IPR051604">
    <property type="entry name" value="Ergot_Alk_Oxidoreductase"/>
</dbReference>
<dbReference type="Gene3D" id="3.90.25.10">
    <property type="entry name" value="UDP-galactose 4-epimerase, domain 1"/>
    <property type="match status" value="1"/>
</dbReference>
<organism evidence="2 3">
    <name type="scientific">Sphingobacterium alkalisoli</name>
    <dbReference type="NCBI Taxonomy" id="1874115"/>
    <lineage>
        <taxon>Bacteria</taxon>
        <taxon>Pseudomonadati</taxon>
        <taxon>Bacteroidota</taxon>
        <taxon>Sphingobacteriia</taxon>
        <taxon>Sphingobacteriales</taxon>
        <taxon>Sphingobacteriaceae</taxon>
        <taxon>Sphingobacterium</taxon>
    </lineage>
</organism>
<dbReference type="AlphaFoldDB" id="A0A4U0H4X7"/>